<evidence type="ECO:0000256" key="1">
    <source>
        <dbReference type="ARBA" id="ARBA00004496"/>
    </source>
</evidence>
<dbReference type="FunFam" id="3.50.7.10:FF:000008">
    <property type="entry name" value="T-complex protein 1 subunit theta"/>
    <property type="match status" value="1"/>
</dbReference>
<gene>
    <name evidence="7" type="ORF">RF11_11791</name>
</gene>
<proteinExistence type="inferred from homology"/>
<comment type="subcellular location">
    <subcellularLocation>
        <location evidence="1">Cytoplasm</location>
    </subcellularLocation>
</comment>
<keyword evidence="4" id="KW-0547">Nucleotide-binding</keyword>
<evidence type="ECO:0000256" key="4">
    <source>
        <dbReference type="ARBA" id="ARBA00022741"/>
    </source>
</evidence>
<dbReference type="Gene3D" id="3.50.7.10">
    <property type="entry name" value="GroEL"/>
    <property type="match status" value="1"/>
</dbReference>
<evidence type="ECO:0000256" key="6">
    <source>
        <dbReference type="ARBA" id="ARBA00023186"/>
    </source>
</evidence>
<reference evidence="7 8" key="1">
    <citation type="journal article" date="2014" name="Genome Biol. Evol.">
        <title>The genome of the myxosporean Thelohanellus kitauei shows adaptations to nutrient acquisition within its fish host.</title>
        <authorList>
            <person name="Yang Y."/>
            <person name="Xiong J."/>
            <person name="Zhou Z."/>
            <person name="Huo F."/>
            <person name="Miao W."/>
            <person name="Ran C."/>
            <person name="Liu Y."/>
            <person name="Zhang J."/>
            <person name="Feng J."/>
            <person name="Wang M."/>
            <person name="Wang M."/>
            <person name="Wang L."/>
            <person name="Yao B."/>
        </authorList>
    </citation>
    <scope>NUCLEOTIDE SEQUENCE [LARGE SCALE GENOMIC DNA]</scope>
    <source>
        <strain evidence="7">Wuqing</strain>
    </source>
</reference>
<dbReference type="EMBL" id="JWZT01003429">
    <property type="protein sequence ID" value="KII66845.1"/>
    <property type="molecule type" value="Genomic_DNA"/>
</dbReference>
<dbReference type="PANTHER" id="PTHR11353">
    <property type="entry name" value="CHAPERONIN"/>
    <property type="match status" value="1"/>
</dbReference>
<name>A0A0C2MRD2_THEKT</name>
<comment type="similarity">
    <text evidence="2">Belongs to the TCP-1 chaperonin family.</text>
</comment>
<dbReference type="Pfam" id="PF00118">
    <property type="entry name" value="Cpn60_TCP1"/>
    <property type="match status" value="1"/>
</dbReference>
<keyword evidence="3" id="KW-0963">Cytoplasm</keyword>
<keyword evidence="8" id="KW-1185">Reference proteome</keyword>
<keyword evidence="6" id="KW-0143">Chaperone</keyword>
<dbReference type="Proteomes" id="UP000031668">
    <property type="component" value="Unassembled WGS sequence"/>
</dbReference>
<evidence type="ECO:0000256" key="5">
    <source>
        <dbReference type="ARBA" id="ARBA00022840"/>
    </source>
</evidence>
<dbReference type="OMA" id="DIRSQPH"/>
<dbReference type="GO" id="GO:0140662">
    <property type="term" value="F:ATP-dependent protein folding chaperone"/>
    <property type="evidence" value="ECO:0007669"/>
    <property type="project" value="InterPro"/>
</dbReference>
<dbReference type="AlphaFoldDB" id="A0A0C2MRD2"/>
<keyword evidence="5" id="KW-0067">ATP-binding</keyword>
<dbReference type="InterPro" id="IPR002423">
    <property type="entry name" value="Cpn60/GroEL/TCP-1"/>
</dbReference>
<evidence type="ECO:0000313" key="8">
    <source>
        <dbReference type="Proteomes" id="UP000031668"/>
    </source>
</evidence>
<dbReference type="GO" id="GO:0005737">
    <property type="term" value="C:cytoplasm"/>
    <property type="evidence" value="ECO:0007669"/>
    <property type="project" value="UniProtKB-SubCell"/>
</dbReference>
<accession>A0A0C2MRD2</accession>
<dbReference type="SUPFAM" id="SSF48592">
    <property type="entry name" value="GroEL equatorial domain-like"/>
    <property type="match status" value="1"/>
</dbReference>
<dbReference type="Gene3D" id="1.10.560.10">
    <property type="entry name" value="GroEL-like equatorial domain"/>
    <property type="match status" value="1"/>
</dbReference>
<dbReference type="SUPFAM" id="SSF52029">
    <property type="entry name" value="GroEL apical domain-like"/>
    <property type="match status" value="1"/>
</dbReference>
<comment type="caution">
    <text evidence="7">The sequence shown here is derived from an EMBL/GenBank/DDBJ whole genome shotgun (WGS) entry which is preliminary data.</text>
</comment>
<dbReference type="InterPro" id="IPR027409">
    <property type="entry name" value="GroEL-like_apical_dom_sf"/>
</dbReference>
<sequence length="285" mass="30910">MNTANELLNFSAGEEGMLKNSIKELKDLGCNVVVCSGKVSDEALDYSNRLNILVVQITSKFELQRLCRATSSSPLPLYVKPQIEQLGHCKHVYVKEIGDSNVVLFSQESEESAVSTLIIRGSSTSILDDIERAVDDGINCYKSLTFNPKLLPGAGAIEMALCVELEKLSSEAVGYQKLTLSKFCEALKNLVRTIAQNNGMKSNEVVSKLHAAHLGGDSTAGLDVETSTEICEVVEKGILEPLYGKKRCFQLVLDAVSTILSIDHIIVARPAGGPVPKQNPGWDQD</sequence>
<dbReference type="OrthoDB" id="1748577at2759"/>
<dbReference type="InterPro" id="IPR027413">
    <property type="entry name" value="GROEL-like_equatorial_sf"/>
</dbReference>
<dbReference type="GO" id="GO:0005524">
    <property type="term" value="F:ATP binding"/>
    <property type="evidence" value="ECO:0007669"/>
    <property type="project" value="UniProtKB-KW"/>
</dbReference>
<protein>
    <submittedName>
        <fullName evidence="7">T-complex protein 1 subunit theta</fullName>
    </submittedName>
</protein>
<evidence type="ECO:0000256" key="3">
    <source>
        <dbReference type="ARBA" id="ARBA00022490"/>
    </source>
</evidence>
<evidence type="ECO:0000313" key="7">
    <source>
        <dbReference type="EMBL" id="KII66845.1"/>
    </source>
</evidence>
<organism evidence="7 8">
    <name type="scientific">Thelohanellus kitauei</name>
    <name type="common">Myxosporean</name>
    <dbReference type="NCBI Taxonomy" id="669202"/>
    <lineage>
        <taxon>Eukaryota</taxon>
        <taxon>Metazoa</taxon>
        <taxon>Cnidaria</taxon>
        <taxon>Myxozoa</taxon>
        <taxon>Myxosporea</taxon>
        <taxon>Bivalvulida</taxon>
        <taxon>Platysporina</taxon>
        <taxon>Myxobolidae</taxon>
        <taxon>Thelohanellus</taxon>
    </lineage>
</organism>
<evidence type="ECO:0000256" key="2">
    <source>
        <dbReference type="ARBA" id="ARBA00008020"/>
    </source>
</evidence>
<dbReference type="InterPro" id="IPR017998">
    <property type="entry name" value="Chaperone_TCP-1"/>
</dbReference>